<protein>
    <submittedName>
        <fullName evidence="2">Immunity repressor</fullName>
    </submittedName>
</protein>
<keyword evidence="3" id="KW-1185">Reference proteome</keyword>
<sequence>MRLLVARETSGMTQPELAEVIEASRGTVSNYERGAVTPRRTTIVMWALATGVDLHWLETGHAPSPDGDGACTLCAIRDSNPEPADLESVTALALVRAMSAA</sequence>
<dbReference type="InterPro" id="IPR010982">
    <property type="entry name" value="Lambda_DNA-bd_dom_sf"/>
</dbReference>
<name>A0A2P1CC24_9CAUD</name>
<dbReference type="GO" id="GO:0003677">
    <property type="term" value="F:DNA binding"/>
    <property type="evidence" value="ECO:0007669"/>
    <property type="project" value="InterPro"/>
</dbReference>
<evidence type="ECO:0000259" key="1">
    <source>
        <dbReference type="PROSITE" id="PS50943"/>
    </source>
</evidence>
<dbReference type="Pfam" id="PF01381">
    <property type="entry name" value="HTH_3"/>
    <property type="match status" value="1"/>
</dbReference>
<feature type="domain" description="HTH cro/C1-type" evidence="1">
    <location>
        <begin position="3"/>
        <end position="57"/>
    </location>
</feature>
<accession>A0A2P1CC24</accession>
<dbReference type="InterPro" id="IPR001387">
    <property type="entry name" value="Cro/C1-type_HTH"/>
</dbReference>
<dbReference type="EMBL" id="MG812496">
    <property type="protein sequence ID" value="AVJ48766.1"/>
    <property type="molecule type" value="Genomic_DNA"/>
</dbReference>
<dbReference type="SUPFAM" id="SSF47413">
    <property type="entry name" value="lambda repressor-like DNA-binding domains"/>
    <property type="match status" value="1"/>
</dbReference>
<dbReference type="Proteomes" id="UP000241541">
    <property type="component" value="Segment"/>
</dbReference>
<dbReference type="CDD" id="cd00093">
    <property type="entry name" value="HTH_XRE"/>
    <property type="match status" value="1"/>
</dbReference>
<reference evidence="2 3" key="1">
    <citation type="submission" date="2018-01" db="EMBL/GenBank/DDBJ databases">
        <authorList>
            <person name="Gaut B.S."/>
            <person name="Morton B.R."/>
            <person name="Clegg M.T."/>
            <person name="Duvall M.R."/>
        </authorList>
    </citation>
    <scope>NUCLEOTIDE SEQUENCE [LARGE SCALE GENOMIC DNA]</scope>
</reference>
<organism evidence="2 3">
    <name type="scientific">Gordonia phage SallySpecial</name>
    <dbReference type="NCBI Taxonomy" id="2079570"/>
    <lineage>
        <taxon>Viruses</taxon>
        <taxon>Duplodnaviria</taxon>
        <taxon>Heunggongvirae</taxon>
        <taxon>Uroviricota</taxon>
        <taxon>Caudoviricetes</taxon>
        <taxon>Emperorvirus</taxon>
        <taxon>Emperorvirus sallyspecial</taxon>
    </lineage>
</organism>
<evidence type="ECO:0000313" key="3">
    <source>
        <dbReference type="Proteomes" id="UP000241541"/>
    </source>
</evidence>
<evidence type="ECO:0000313" key="2">
    <source>
        <dbReference type="EMBL" id="AVJ48766.1"/>
    </source>
</evidence>
<dbReference type="SMART" id="SM00530">
    <property type="entry name" value="HTH_XRE"/>
    <property type="match status" value="1"/>
</dbReference>
<proteinExistence type="predicted"/>
<gene>
    <name evidence="2" type="ORF">SEA_SALLYSPECIAL_18</name>
</gene>
<dbReference type="Gene3D" id="1.10.260.40">
    <property type="entry name" value="lambda repressor-like DNA-binding domains"/>
    <property type="match status" value="1"/>
</dbReference>
<dbReference type="PROSITE" id="PS50943">
    <property type="entry name" value="HTH_CROC1"/>
    <property type="match status" value="1"/>
</dbReference>